<name>A0A9W9QKH2_PENBR</name>
<reference evidence="1" key="1">
    <citation type="submission" date="2022-12" db="EMBL/GenBank/DDBJ databases">
        <authorList>
            <person name="Petersen C."/>
        </authorList>
    </citation>
    <scope>NUCLEOTIDE SEQUENCE</scope>
    <source>
        <strain evidence="1">IBT 35673</strain>
    </source>
</reference>
<evidence type="ECO:0000313" key="1">
    <source>
        <dbReference type="EMBL" id="KAJ5339672.1"/>
    </source>
</evidence>
<comment type="caution">
    <text evidence="1">The sequence shown here is derived from an EMBL/GenBank/DDBJ whole genome shotgun (WGS) entry which is preliminary data.</text>
</comment>
<dbReference type="AlphaFoldDB" id="A0A9W9QKH2"/>
<dbReference type="EMBL" id="JAPZBQ010000003">
    <property type="protein sequence ID" value="KAJ5339672.1"/>
    <property type="molecule type" value="Genomic_DNA"/>
</dbReference>
<evidence type="ECO:0000313" key="2">
    <source>
        <dbReference type="Proteomes" id="UP001147695"/>
    </source>
</evidence>
<dbReference type="Proteomes" id="UP001147695">
    <property type="component" value="Unassembled WGS sequence"/>
</dbReference>
<sequence>MASVYDKEIRQEPDMLHRVLRLLYTSHQPSFSKVELERIGVTVGPFDISNPLFINDNKQCLFQPFDEHEIKRWEIPAYAANWEAPVRSTKGNKDVLAFLNTNFTFRSNGATRLCTELGWSVIDPRVVHSRNKHFLFSGHGSQLGANFPSWQVWSIQVWREKNHAGHDYQTGPSIRLIISTDAIGPFDRILLNELGAITECLAFRRTQREYTPYPIIPILVLSLFGPRSGRIIQASYEVLTGKIGLLISPILSFSNKNDPSFDLFLRFMASYPPESNSLDQALARMSISSPPPGLDLAFMERM</sequence>
<proteinExistence type="predicted"/>
<gene>
    <name evidence="1" type="ORF">N7452_006400</name>
</gene>
<organism evidence="1 2">
    <name type="scientific">Penicillium brevicompactum</name>
    <dbReference type="NCBI Taxonomy" id="5074"/>
    <lineage>
        <taxon>Eukaryota</taxon>
        <taxon>Fungi</taxon>
        <taxon>Dikarya</taxon>
        <taxon>Ascomycota</taxon>
        <taxon>Pezizomycotina</taxon>
        <taxon>Eurotiomycetes</taxon>
        <taxon>Eurotiomycetidae</taxon>
        <taxon>Eurotiales</taxon>
        <taxon>Aspergillaceae</taxon>
        <taxon>Penicillium</taxon>
    </lineage>
</organism>
<reference evidence="1" key="2">
    <citation type="journal article" date="2023" name="IMA Fungus">
        <title>Comparative genomic study of the Penicillium genus elucidates a diverse pangenome and 15 lateral gene transfer events.</title>
        <authorList>
            <person name="Petersen C."/>
            <person name="Sorensen T."/>
            <person name="Nielsen M.R."/>
            <person name="Sondergaard T.E."/>
            <person name="Sorensen J.L."/>
            <person name="Fitzpatrick D.A."/>
            <person name="Frisvad J.C."/>
            <person name="Nielsen K.L."/>
        </authorList>
    </citation>
    <scope>NUCLEOTIDE SEQUENCE</scope>
    <source>
        <strain evidence="1">IBT 35673</strain>
    </source>
</reference>
<accession>A0A9W9QKH2</accession>
<protein>
    <submittedName>
        <fullName evidence="1">Uncharacterized protein</fullName>
    </submittedName>
</protein>